<gene>
    <name evidence="2" type="ORF">CCAM_LOCUS30071</name>
</gene>
<dbReference type="PANTHER" id="PTHR23270">
    <property type="entry name" value="PROGRAMMED CELL DEATH PROTEIN 11 PRE-RRNA PROCESSING PROTEIN RRP5"/>
    <property type="match status" value="1"/>
</dbReference>
<dbReference type="PROSITE" id="PS50126">
    <property type="entry name" value="S1"/>
    <property type="match status" value="2"/>
</dbReference>
<dbReference type="InterPro" id="IPR012340">
    <property type="entry name" value="NA-bd_OB-fold"/>
</dbReference>
<dbReference type="Proteomes" id="UP000595140">
    <property type="component" value="Unassembled WGS sequence"/>
</dbReference>
<protein>
    <recommendedName>
        <fullName evidence="1">S1 motif domain-containing protein</fullName>
    </recommendedName>
</protein>
<keyword evidence="3" id="KW-1185">Reference proteome</keyword>
<evidence type="ECO:0000313" key="3">
    <source>
        <dbReference type="Proteomes" id="UP000595140"/>
    </source>
</evidence>
<dbReference type="GO" id="GO:0003723">
    <property type="term" value="F:RNA binding"/>
    <property type="evidence" value="ECO:0007669"/>
    <property type="project" value="TreeGrafter"/>
</dbReference>
<dbReference type="SUPFAM" id="SSF50249">
    <property type="entry name" value="Nucleic acid-binding proteins"/>
    <property type="match status" value="1"/>
</dbReference>
<reference evidence="2 3" key="1">
    <citation type="submission" date="2018-04" db="EMBL/GenBank/DDBJ databases">
        <authorList>
            <person name="Vogel A."/>
        </authorList>
    </citation>
    <scope>NUCLEOTIDE SEQUENCE [LARGE SCALE GENOMIC DNA]</scope>
</reference>
<feature type="domain" description="S1 motif" evidence="1">
    <location>
        <begin position="1"/>
        <end position="52"/>
    </location>
</feature>
<dbReference type="PANTHER" id="PTHR23270:SF10">
    <property type="entry name" value="PROTEIN RRP5 HOMOLOG"/>
    <property type="match status" value="1"/>
</dbReference>
<dbReference type="InterPro" id="IPR003029">
    <property type="entry name" value="S1_domain"/>
</dbReference>
<name>A0A484MHP6_9ASTE</name>
<dbReference type="InterPro" id="IPR045209">
    <property type="entry name" value="Rrp5"/>
</dbReference>
<evidence type="ECO:0000313" key="2">
    <source>
        <dbReference type="EMBL" id="VFQ88295.1"/>
    </source>
</evidence>
<organism evidence="2 3">
    <name type="scientific">Cuscuta campestris</name>
    <dbReference type="NCBI Taxonomy" id="132261"/>
    <lineage>
        <taxon>Eukaryota</taxon>
        <taxon>Viridiplantae</taxon>
        <taxon>Streptophyta</taxon>
        <taxon>Embryophyta</taxon>
        <taxon>Tracheophyta</taxon>
        <taxon>Spermatophyta</taxon>
        <taxon>Magnoliopsida</taxon>
        <taxon>eudicotyledons</taxon>
        <taxon>Gunneridae</taxon>
        <taxon>Pentapetalae</taxon>
        <taxon>asterids</taxon>
        <taxon>lamiids</taxon>
        <taxon>Solanales</taxon>
        <taxon>Convolvulaceae</taxon>
        <taxon>Cuscuteae</taxon>
        <taxon>Cuscuta</taxon>
        <taxon>Cuscuta subgen. Grammica</taxon>
        <taxon>Cuscuta sect. Cleistogrammica</taxon>
    </lineage>
</organism>
<dbReference type="OrthoDB" id="412781at2759"/>
<dbReference type="GO" id="GO:0032040">
    <property type="term" value="C:small-subunit processome"/>
    <property type="evidence" value="ECO:0007669"/>
    <property type="project" value="TreeGrafter"/>
</dbReference>
<accession>A0A484MHP6</accession>
<sequence>MLSRKVDARVLVSNLSDGFIENPEKEFPVGKLVTGKVVSVEPLSGRVEVTLKTSRSVASQKFDIDAFRNITVGTIISGRIKRVEPYGLFISIDHSNLGFFFFIQIYEIQI</sequence>
<dbReference type="GO" id="GO:0006364">
    <property type="term" value="P:rRNA processing"/>
    <property type="evidence" value="ECO:0007669"/>
    <property type="project" value="InterPro"/>
</dbReference>
<dbReference type="EMBL" id="OOIL02003515">
    <property type="protein sequence ID" value="VFQ88295.1"/>
    <property type="molecule type" value="Genomic_DNA"/>
</dbReference>
<feature type="domain" description="S1 motif" evidence="1">
    <location>
        <begin position="73"/>
        <end position="110"/>
    </location>
</feature>
<proteinExistence type="predicted"/>
<evidence type="ECO:0000259" key="1">
    <source>
        <dbReference type="PROSITE" id="PS50126"/>
    </source>
</evidence>
<dbReference type="AlphaFoldDB" id="A0A484MHP6"/>
<dbReference type="Gene3D" id="2.40.50.140">
    <property type="entry name" value="Nucleic acid-binding proteins"/>
    <property type="match status" value="2"/>
</dbReference>